<dbReference type="Proteomes" id="UP000031675">
    <property type="component" value="Unassembled WGS sequence"/>
</dbReference>
<keyword evidence="2" id="KW-0560">Oxidoreductase</keyword>
<dbReference type="GO" id="GO:0042602">
    <property type="term" value="F:riboflavin reductase (NADPH) activity"/>
    <property type="evidence" value="ECO:0007669"/>
    <property type="project" value="TreeGrafter"/>
</dbReference>
<dbReference type="InterPro" id="IPR012349">
    <property type="entry name" value="Split_barrel_FMN-bd"/>
</dbReference>
<dbReference type="PANTHER" id="PTHR30466:SF11">
    <property type="entry name" value="FLAVIN-DEPENDENT MONOOXYGENASE, REDUCTASE SUBUNIT HSAB"/>
    <property type="match status" value="1"/>
</dbReference>
<dbReference type="InterPro" id="IPR002563">
    <property type="entry name" value="Flavin_Rdtase-like_dom"/>
</dbReference>
<dbReference type="Gene3D" id="2.30.110.10">
    <property type="entry name" value="Electron Transport, Fmn-binding Protein, Chain A"/>
    <property type="match status" value="1"/>
</dbReference>
<sequence>MAPVDAALIDRVKQAHRAFPSGVTIVTALVAGRPIGLAVSAFSSVSMEPPTVLACVNSSSKSHADMCDAGHLGISVLSRTQSGVLAAFARSGGDKFRDVAWHQGRAETPLIDGAAATFEVQVVSRVEVGTHSVFFGEVTGVETSGVAPLVYLGGSFFDGDRLADP</sequence>
<dbReference type="PANTHER" id="PTHR30466">
    <property type="entry name" value="FLAVIN REDUCTASE"/>
    <property type="match status" value="1"/>
</dbReference>
<proteinExistence type="inferred from homology"/>
<protein>
    <recommendedName>
        <fullName evidence="3">Flavin reductase like domain-containing protein</fullName>
    </recommendedName>
</protein>
<dbReference type="InterPro" id="IPR050268">
    <property type="entry name" value="NADH-dep_flavin_reductase"/>
</dbReference>
<evidence type="ECO:0000313" key="4">
    <source>
        <dbReference type="EMBL" id="KII00214.1"/>
    </source>
</evidence>
<reference evidence="5" key="1">
    <citation type="journal article" date="2015" name="Chem. Biol.">
        <title>Structure, bioactivity, and resistance mechanism of streptomonomicin, an unusual lasso Peptide from an understudied halophilic actinomycete.</title>
        <authorList>
            <person name="Metelev M."/>
            <person name="Tietz J.I."/>
            <person name="Melby J.O."/>
            <person name="Blair P.M."/>
            <person name="Zhu L."/>
            <person name="Livnat I."/>
            <person name="Severinov K."/>
            <person name="Mitchell D.A."/>
        </authorList>
    </citation>
    <scope>NUCLEOTIDE SEQUENCE [LARGE SCALE GENOMIC DNA]</scope>
    <source>
        <strain evidence="5">YIM 90003</strain>
    </source>
</reference>
<evidence type="ECO:0000256" key="1">
    <source>
        <dbReference type="ARBA" id="ARBA00008898"/>
    </source>
</evidence>
<dbReference type="GO" id="GO:0010181">
    <property type="term" value="F:FMN binding"/>
    <property type="evidence" value="ECO:0007669"/>
    <property type="project" value="InterPro"/>
</dbReference>
<comment type="caution">
    <text evidence="4">The sequence shown here is derived from an EMBL/GenBank/DDBJ whole genome shotgun (WGS) entry which is preliminary data.</text>
</comment>
<dbReference type="RefSeq" id="WP_040270413.1">
    <property type="nucleotide sequence ID" value="NZ_JROO01000005.1"/>
</dbReference>
<keyword evidence="5" id="KW-1185">Reference proteome</keyword>
<name>A0A0C2GA14_9ACTN</name>
<dbReference type="SUPFAM" id="SSF50475">
    <property type="entry name" value="FMN-binding split barrel"/>
    <property type="match status" value="1"/>
</dbReference>
<dbReference type="STRING" id="183763.LP52_02535"/>
<dbReference type="EMBL" id="JROO01000005">
    <property type="protein sequence ID" value="KII00214.1"/>
    <property type="molecule type" value="Genomic_DNA"/>
</dbReference>
<evidence type="ECO:0000256" key="2">
    <source>
        <dbReference type="ARBA" id="ARBA00023002"/>
    </source>
</evidence>
<feature type="domain" description="Flavin reductase like" evidence="3">
    <location>
        <begin position="16"/>
        <end position="158"/>
    </location>
</feature>
<accession>A0A0C2GA14</accession>
<gene>
    <name evidence="4" type="ORF">LP52_02535</name>
</gene>
<evidence type="ECO:0000313" key="5">
    <source>
        <dbReference type="Proteomes" id="UP000031675"/>
    </source>
</evidence>
<comment type="similarity">
    <text evidence="1">Belongs to the non-flavoprotein flavin reductase family.</text>
</comment>
<organism evidence="4 5">
    <name type="scientific">Streptomonospora alba</name>
    <dbReference type="NCBI Taxonomy" id="183763"/>
    <lineage>
        <taxon>Bacteria</taxon>
        <taxon>Bacillati</taxon>
        <taxon>Actinomycetota</taxon>
        <taxon>Actinomycetes</taxon>
        <taxon>Streptosporangiales</taxon>
        <taxon>Nocardiopsidaceae</taxon>
        <taxon>Streptomonospora</taxon>
    </lineage>
</organism>
<evidence type="ECO:0000259" key="3">
    <source>
        <dbReference type="SMART" id="SM00903"/>
    </source>
</evidence>
<dbReference type="Pfam" id="PF01613">
    <property type="entry name" value="Flavin_Reduct"/>
    <property type="match status" value="1"/>
</dbReference>
<dbReference type="AlphaFoldDB" id="A0A0C2GA14"/>
<dbReference type="SMART" id="SM00903">
    <property type="entry name" value="Flavin_Reduct"/>
    <property type="match status" value="1"/>
</dbReference>